<dbReference type="AlphaFoldDB" id="A0A1I7UXD7"/>
<protein>
    <submittedName>
        <fullName evidence="3">Uncharacterized protein</fullName>
    </submittedName>
</protein>
<evidence type="ECO:0000313" key="2">
    <source>
        <dbReference type="Proteomes" id="UP000095282"/>
    </source>
</evidence>
<evidence type="ECO:0000313" key="3">
    <source>
        <dbReference type="WBParaSite" id="Csp11.Scaffold630.g20291.t1"/>
    </source>
</evidence>
<proteinExistence type="predicted"/>
<feature type="chain" id="PRO_5009309482" evidence="1">
    <location>
        <begin position="24"/>
        <end position="69"/>
    </location>
</feature>
<name>A0A1I7UXD7_9PELO</name>
<reference evidence="3" key="1">
    <citation type="submission" date="2016-11" db="UniProtKB">
        <authorList>
            <consortium name="WormBaseParasite"/>
        </authorList>
    </citation>
    <scope>IDENTIFICATION</scope>
</reference>
<organism evidence="2 3">
    <name type="scientific">Caenorhabditis tropicalis</name>
    <dbReference type="NCBI Taxonomy" id="1561998"/>
    <lineage>
        <taxon>Eukaryota</taxon>
        <taxon>Metazoa</taxon>
        <taxon>Ecdysozoa</taxon>
        <taxon>Nematoda</taxon>
        <taxon>Chromadorea</taxon>
        <taxon>Rhabditida</taxon>
        <taxon>Rhabditina</taxon>
        <taxon>Rhabditomorpha</taxon>
        <taxon>Rhabditoidea</taxon>
        <taxon>Rhabditidae</taxon>
        <taxon>Peloderinae</taxon>
        <taxon>Caenorhabditis</taxon>
    </lineage>
</organism>
<feature type="signal peptide" evidence="1">
    <location>
        <begin position="1"/>
        <end position="23"/>
    </location>
</feature>
<accession>A0A1I7UXD7</accession>
<dbReference type="eggNOG" id="ENOG502RWZG">
    <property type="taxonomic scope" value="Eukaryota"/>
</dbReference>
<dbReference type="WBParaSite" id="Csp11.Scaffold630.g20291.t1">
    <property type="protein sequence ID" value="Csp11.Scaffold630.g20291.t1"/>
    <property type="gene ID" value="Csp11.Scaffold630.g20291"/>
</dbReference>
<keyword evidence="2" id="KW-1185">Reference proteome</keyword>
<evidence type="ECO:0000256" key="1">
    <source>
        <dbReference type="SAM" id="SignalP"/>
    </source>
</evidence>
<sequence length="69" mass="8018">MAPMRRWIILLLFAVLLVSQVISQSEPTKDKKQGRKVSELGPSYMRKRTQYPSIFLRPYRPTLALLLVS</sequence>
<keyword evidence="1" id="KW-0732">Signal</keyword>
<dbReference type="Proteomes" id="UP000095282">
    <property type="component" value="Unplaced"/>
</dbReference>